<dbReference type="InterPro" id="IPR036047">
    <property type="entry name" value="F-box-like_dom_sf"/>
</dbReference>
<feature type="domain" description="F-box" evidence="1">
    <location>
        <begin position="15"/>
        <end position="62"/>
    </location>
</feature>
<dbReference type="SUPFAM" id="SSF81383">
    <property type="entry name" value="F-box domain"/>
    <property type="match status" value="1"/>
</dbReference>
<evidence type="ECO:0000259" key="1">
    <source>
        <dbReference type="PROSITE" id="PS50181"/>
    </source>
</evidence>
<evidence type="ECO:0000313" key="2">
    <source>
        <dbReference type="EMBL" id="CAE0147280.1"/>
    </source>
</evidence>
<reference evidence="2" key="1">
    <citation type="submission" date="2021-01" db="EMBL/GenBank/DDBJ databases">
        <authorList>
            <person name="Corre E."/>
            <person name="Pelletier E."/>
            <person name="Niang G."/>
            <person name="Scheremetjew M."/>
            <person name="Finn R."/>
            <person name="Kale V."/>
            <person name="Holt S."/>
            <person name="Cochrane G."/>
            <person name="Meng A."/>
            <person name="Brown T."/>
            <person name="Cohen L."/>
        </authorList>
    </citation>
    <scope>NUCLEOTIDE SEQUENCE</scope>
    <source>
        <strain evidence="2">RCC927</strain>
    </source>
</reference>
<proteinExistence type="predicted"/>
<name>A0A7S3FGD4_9VIRI</name>
<organism evidence="2">
    <name type="scientific">Prasinoderma singulare</name>
    <dbReference type="NCBI Taxonomy" id="676789"/>
    <lineage>
        <taxon>Eukaryota</taxon>
        <taxon>Viridiplantae</taxon>
        <taxon>Prasinodermophyta</taxon>
        <taxon>Prasinodermophyceae</taxon>
        <taxon>Prasinodermales</taxon>
        <taxon>Prasinodermaceae</taxon>
        <taxon>Prasinoderma</taxon>
    </lineage>
</organism>
<gene>
    <name evidence="2" type="ORF">PSIN1315_LOCUS11255</name>
</gene>
<dbReference type="InterPro" id="IPR001810">
    <property type="entry name" value="F-box_dom"/>
</dbReference>
<protein>
    <recommendedName>
        <fullName evidence="1">F-box domain-containing protein</fullName>
    </recommendedName>
</protein>
<accession>A0A7S3FGD4</accession>
<dbReference type="Pfam" id="PF24681">
    <property type="entry name" value="Kelch_KLHDC2_KLHL20_DRC7"/>
    <property type="match status" value="1"/>
</dbReference>
<dbReference type="InterPro" id="IPR015915">
    <property type="entry name" value="Kelch-typ_b-propeller"/>
</dbReference>
<dbReference type="Gene3D" id="2.120.10.80">
    <property type="entry name" value="Kelch-type beta propeller"/>
    <property type="match status" value="3"/>
</dbReference>
<dbReference type="SUPFAM" id="SSF117281">
    <property type="entry name" value="Kelch motif"/>
    <property type="match status" value="1"/>
</dbReference>
<sequence length="598" mass="63274">MAPSTPPGTASPRDAVSLLELSEDVLYEVLSRIGEAGLGAAACVCRRLQQVASSDQRLWCGVLRAQLGDQADVVLPAGGEGGMSGACEQGCEQGARQGTQECSVDNVAEAVCTYRERARAWRMSECRVRVGAVLPADYSPGVMQRNGCAPCPTNRSSKIAAPAQSLGRRQWAPRYLHRACAMPNSRFVVIFGGQGDNQTFFNDIRVVDVREPEAGLAPLPVPYKRPAPRCSGTLTLVRAKSACGGNDRHAVVLFGGSQGATHGFRADMWALELPDWLVCERAAAGRSLEELCADTAECPWQRVTGARSVGSAGTEGTVGVEGNIDALEGAERPQEAAAAPMAGMDVWPSARWGHAAACLPSSPHLIIFGGSSTTGCFSDVWAARLTVSASGKWRAEWEVVLPEPAELCGDGRPLAGVYASMDGVEMARSLGRAPASPQPRAGHTMVSLGDDRLIVCGGNTGSAAFNDLWCLHVRPMAGGVLAARWELLQTRGKVPSPRVGHAAVRVGSRMVVLGGRSMPSLVAGDYASVTGRFASTMHVLDLDKLDWSMPTLLNEDHSSAEEKRTGHALACCEGGLLVIGGLSESGHFCNDMLRLKFW</sequence>
<dbReference type="EMBL" id="HBHY01017420">
    <property type="protein sequence ID" value="CAE0147280.1"/>
    <property type="molecule type" value="Transcribed_RNA"/>
</dbReference>
<dbReference type="InterPro" id="IPR011043">
    <property type="entry name" value="Gal_Oxase/kelch_b-propeller"/>
</dbReference>
<dbReference type="AlphaFoldDB" id="A0A7S3FGD4"/>
<dbReference type="PROSITE" id="PS50181">
    <property type="entry name" value="FBOX"/>
    <property type="match status" value="1"/>
</dbReference>
<dbReference type="SUPFAM" id="SSF50965">
    <property type="entry name" value="Galactose oxidase, central domain"/>
    <property type="match status" value="1"/>
</dbReference>
<dbReference type="PANTHER" id="PTHR23244">
    <property type="entry name" value="KELCH REPEAT DOMAIN"/>
    <property type="match status" value="1"/>
</dbReference>